<dbReference type="CDD" id="cd03590">
    <property type="entry name" value="CLECT_DC-SIGN_like"/>
    <property type="match status" value="1"/>
</dbReference>
<dbReference type="Gene3D" id="3.10.100.10">
    <property type="entry name" value="Mannose-Binding Protein A, subunit A"/>
    <property type="match status" value="1"/>
</dbReference>
<dbReference type="AlphaFoldDB" id="A0A7J7VU15"/>
<gene>
    <name evidence="6" type="ORF">mPipKuh1_002933</name>
</gene>
<feature type="domain" description="C-type lectin" evidence="5">
    <location>
        <begin position="477"/>
        <end position="595"/>
    </location>
</feature>
<keyword evidence="7" id="KW-1185">Reference proteome</keyword>
<dbReference type="InterPro" id="IPR001304">
    <property type="entry name" value="C-type_lectin-like"/>
</dbReference>
<dbReference type="GO" id="GO:0030246">
    <property type="term" value="F:carbohydrate binding"/>
    <property type="evidence" value="ECO:0007669"/>
    <property type="project" value="UniProtKB-KW"/>
</dbReference>
<evidence type="ECO:0000256" key="4">
    <source>
        <dbReference type="SAM" id="Phobius"/>
    </source>
</evidence>
<dbReference type="EMBL" id="JACAGB010000013">
    <property type="protein sequence ID" value="KAF6328642.1"/>
    <property type="molecule type" value="Genomic_DNA"/>
</dbReference>
<dbReference type="InterPro" id="IPR016186">
    <property type="entry name" value="C-type_lectin-like/link_sf"/>
</dbReference>
<dbReference type="Pfam" id="PF00059">
    <property type="entry name" value="Lectin_C"/>
    <property type="match status" value="1"/>
</dbReference>
<comment type="caution">
    <text evidence="6">The sequence shown here is derived from an EMBL/GenBank/DDBJ whole genome shotgun (WGS) entry which is preliminary data.</text>
</comment>
<evidence type="ECO:0000313" key="7">
    <source>
        <dbReference type="Proteomes" id="UP000558488"/>
    </source>
</evidence>
<dbReference type="Gene3D" id="1.20.5.170">
    <property type="match status" value="5"/>
</dbReference>
<organism evidence="6 7">
    <name type="scientific">Pipistrellus kuhlii</name>
    <name type="common">Kuhl's pipistrelle</name>
    <dbReference type="NCBI Taxonomy" id="59472"/>
    <lineage>
        <taxon>Eukaryota</taxon>
        <taxon>Metazoa</taxon>
        <taxon>Chordata</taxon>
        <taxon>Craniata</taxon>
        <taxon>Vertebrata</taxon>
        <taxon>Euteleostomi</taxon>
        <taxon>Mammalia</taxon>
        <taxon>Eutheria</taxon>
        <taxon>Laurasiatheria</taxon>
        <taxon>Chiroptera</taxon>
        <taxon>Yangochiroptera</taxon>
        <taxon>Vespertilionidae</taxon>
        <taxon>Pipistrellus</taxon>
    </lineage>
</organism>
<dbReference type="InterPro" id="IPR050111">
    <property type="entry name" value="C-type_lectin/snaclec_domain"/>
</dbReference>
<name>A0A7J7VU15_PIPKU</name>
<keyword evidence="4" id="KW-0812">Transmembrane</keyword>
<dbReference type="InterPro" id="IPR016187">
    <property type="entry name" value="CTDL_fold"/>
</dbReference>
<keyword evidence="4" id="KW-0472">Membrane</keyword>
<dbReference type="PROSITE" id="PS00615">
    <property type="entry name" value="C_TYPE_LECTIN_1"/>
    <property type="match status" value="1"/>
</dbReference>
<protein>
    <submittedName>
        <fullName evidence="6">C-type lectin domain family 4 member F</fullName>
    </submittedName>
</protein>
<dbReference type="PROSITE" id="PS50041">
    <property type="entry name" value="C_TYPE_LECTIN_2"/>
    <property type="match status" value="1"/>
</dbReference>
<keyword evidence="4" id="KW-1133">Transmembrane helix</keyword>
<evidence type="ECO:0000313" key="6">
    <source>
        <dbReference type="EMBL" id="KAF6328642.1"/>
    </source>
</evidence>
<reference evidence="6 7" key="1">
    <citation type="journal article" date="2020" name="Nature">
        <title>Six reference-quality genomes reveal evolution of bat adaptations.</title>
        <authorList>
            <person name="Jebb D."/>
            <person name="Huang Z."/>
            <person name="Pippel M."/>
            <person name="Hughes G.M."/>
            <person name="Lavrichenko K."/>
            <person name="Devanna P."/>
            <person name="Winkler S."/>
            <person name="Jermiin L.S."/>
            <person name="Skirmuntt E.C."/>
            <person name="Katzourakis A."/>
            <person name="Burkitt-Gray L."/>
            <person name="Ray D.A."/>
            <person name="Sullivan K.A.M."/>
            <person name="Roscito J.G."/>
            <person name="Kirilenko B.M."/>
            <person name="Davalos L.M."/>
            <person name="Corthals A.P."/>
            <person name="Power M.L."/>
            <person name="Jones G."/>
            <person name="Ransome R.D."/>
            <person name="Dechmann D.K.N."/>
            <person name="Locatelli A.G."/>
            <person name="Puechmaille S.J."/>
            <person name="Fedrigo O."/>
            <person name="Jarvis E.D."/>
            <person name="Hiller M."/>
            <person name="Vernes S.C."/>
            <person name="Myers E.W."/>
            <person name="Teeling E.C."/>
        </authorList>
    </citation>
    <scope>NUCLEOTIDE SEQUENCE [LARGE SCALE GENOMIC DNA]</scope>
    <source>
        <strain evidence="6">MPipKuh1</strain>
        <tissue evidence="6">Flight muscle</tissue>
    </source>
</reference>
<feature type="coiled-coil region" evidence="3">
    <location>
        <begin position="167"/>
        <end position="194"/>
    </location>
</feature>
<dbReference type="InterPro" id="IPR018378">
    <property type="entry name" value="C-type_lectin_CS"/>
</dbReference>
<feature type="coiled-coil region" evidence="3">
    <location>
        <begin position="220"/>
        <end position="452"/>
    </location>
</feature>
<keyword evidence="2" id="KW-1015">Disulfide bond</keyword>
<dbReference type="SMART" id="SM00034">
    <property type="entry name" value="CLECT"/>
    <property type="match status" value="1"/>
</dbReference>
<keyword evidence="3" id="KW-0175">Coiled coil</keyword>
<feature type="transmembrane region" description="Helical" evidence="4">
    <location>
        <begin position="38"/>
        <end position="60"/>
    </location>
</feature>
<dbReference type="PANTHER" id="PTHR22803">
    <property type="entry name" value="MANNOSE, PHOSPHOLIPASE, LECTIN RECEPTOR RELATED"/>
    <property type="match status" value="1"/>
</dbReference>
<sequence>MNAAKAHFRRDNQSVALHPHGLDSSAVAPAAPKMSRPVLAGLVFMVLIIVISFTALFYVLQKPRPAPESYAYSQEFLGDNITWQLPVEPDNPYHFGVAELRKTLKMFKDHVENSSTWTTEIQMLMCRVDNVSSQIQMLLGGHLKNASADIQMVKGVQKEASTLTFQAQMLKSSLDRANAEIQRQKGDLEKANALNSQAQSFLKTSLENTSFELNVLSRGLENTNSEMQVLKAGLEMANAQAQLANNSLKDANAQILVLRGNLDSVNHLRDQNQVLSDSLKRINAEIQKLKGSLQNASDLNSQTQTLIKGSLNNTTAEIQSLRGHLERAGNEIHLLKSDVETATTQTQIANGRLEQINAQIQGMKTQLENTNALHSNIQVLSHQLENASREIQILKQGMKDAATLQSKTRMLESNLQKANAEVQRLKGELESTKALTAKVQEQQSSLETLQAAFASQEQLHKSQNELLQLILQGWKVYGSNMYYFSHAKKSWQEAEESCVSHGAHLASVTSAEEKAYLTEFTQSSYYWIGLTDRHREGSWRWIDGTPFNDASSKAFWFPNQPDNWQHRDGQDEDCVHLQQNWNDNNCNALHQWICKKPISQGVA</sequence>
<accession>A0A7J7VU15</accession>
<evidence type="ECO:0000259" key="5">
    <source>
        <dbReference type="PROSITE" id="PS50041"/>
    </source>
</evidence>
<evidence type="ECO:0000256" key="2">
    <source>
        <dbReference type="ARBA" id="ARBA00023157"/>
    </source>
</evidence>
<evidence type="ECO:0000256" key="1">
    <source>
        <dbReference type="ARBA" id="ARBA00022734"/>
    </source>
</evidence>
<keyword evidence="1 6" id="KW-0430">Lectin</keyword>
<dbReference type="InterPro" id="IPR033989">
    <property type="entry name" value="CD209-like_CTLD"/>
</dbReference>
<evidence type="ECO:0000256" key="3">
    <source>
        <dbReference type="SAM" id="Coils"/>
    </source>
</evidence>
<dbReference type="SUPFAM" id="SSF56436">
    <property type="entry name" value="C-type lectin-like"/>
    <property type="match status" value="1"/>
</dbReference>
<proteinExistence type="predicted"/>
<dbReference type="Proteomes" id="UP000558488">
    <property type="component" value="Unassembled WGS sequence"/>
</dbReference>